<keyword evidence="2" id="KW-0614">Plasmid</keyword>
<feature type="region of interest" description="Disordered" evidence="1">
    <location>
        <begin position="1"/>
        <end position="42"/>
    </location>
</feature>
<dbReference type="KEGG" id="esj:SJ05684_b57740"/>
<name>A0A249PLT4_9HYPH</name>
<gene>
    <name evidence="2" type="ORF">SJ05684_b57740</name>
</gene>
<evidence type="ECO:0000313" key="3">
    <source>
        <dbReference type="Proteomes" id="UP000217211"/>
    </source>
</evidence>
<evidence type="ECO:0000313" key="2">
    <source>
        <dbReference type="EMBL" id="ASY66756.1"/>
    </source>
</evidence>
<feature type="compositionally biased region" description="Basic residues" evidence="1">
    <location>
        <begin position="22"/>
        <end position="34"/>
    </location>
</feature>
<keyword evidence="3" id="KW-1185">Reference proteome</keyword>
<protein>
    <submittedName>
        <fullName evidence="2">Uncharacterized protein</fullName>
    </submittedName>
</protein>
<reference evidence="2 3" key="1">
    <citation type="submission" date="2017-08" db="EMBL/GenBank/DDBJ databases">
        <title>Multipartite genome sequences of Sinorhizobium species nodulating soybeans.</title>
        <authorList>
            <person name="Tian C.F."/>
        </authorList>
    </citation>
    <scope>NUCLEOTIDE SEQUENCE [LARGE SCALE GENOMIC DNA]</scope>
    <source>
        <strain evidence="2 3">CCBAU 05684</strain>
        <plasmid evidence="3">psj05684b</plasmid>
    </source>
</reference>
<geneLocation type="plasmid" evidence="3">
    <name>psj05684b</name>
</geneLocation>
<organism evidence="2 3">
    <name type="scientific">Sinorhizobium sojae CCBAU 05684</name>
    <dbReference type="NCBI Taxonomy" id="716928"/>
    <lineage>
        <taxon>Bacteria</taxon>
        <taxon>Pseudomonadati</taxon>
        <taxon>Pseudomonadota</taxon>
        <taxon>Alphaproteobacteria</taxon>
        <taxon>Hyphomicrobiales</taxon>
        <taxon>Rhizobiaceae</taxon>
        <taxon>Sinorhizobium/Ensifer group</taxon>
        <taxon>Sinorhizobium</taxon>
    </lineage>
</organism>
<accession>A0A249PLT4</accession>
<evidence type="ECO:0000256" key="1">
    <source>
        <dbReference type="SAM" id="MobiDB-lite"/>
    </source>
</evidence>
<dbReference type="Proteomes" id="UP000217211">
    <property type="component" value="Plasmid pSJ05684b"/>
</dbReference>
<dbReference type="AlphaFoldDB" id="A0A249PLT4"/>
<sequence>MLPVLEGRSNGNDTIQAAVPRKLTKGQGFRRRMIIKPQESPD</sequence>
<dbReference type="EMBL" id="CP023068">
    <property type="protein sequence ID" value="ASY66756.1"/>
    <property type="molecule type" value="Genomic_DNA"/>
</dbReference>
<proteinExistence type="predicted"/>